<evidence type="ECO:0000256" key="1">
    <source>
        <dbReference type="SAM" id="Phobius"/>
    </source>
</evidence>
<keyword evidence="3" id="KW-1185">Reference proteome</keyword>
<keyword evidence="1" id="KW-0472">Membrane</keyword>
<keyword evidence="1" id="KW-0812">Transmembrane</keyword>
<reference evidence="2 3" key="1">
    <citation type="submission" date="2019-06" db="EMBL/GenBank/DDBJ databases">
        <title>Sequencing the genomes of 1000 actinobacteria strains.</title>
        <authorList>
            <person name="Klenk H.-P."/>
        </authorList>
    </citation>
    <scope>NUCLEOTIDE SEQUENCE [LARGE SCALE GENOMIC DNA]</scope>
    <source>
        <strain evidence="2 3">DSM 18607</strain>
    </source>
</reference>
<feature type="transmembrane region" description="Helical" evidence="1">
    <location>
        <begin position="67"/>
        <end position="88"/>
    </location>
</feature>
<dbReference type="AlphaFoldDB" id="A0A542DZL4"/>
<dbReference type="NCBIfam" id="NF033632">
    <property type="entry name" value="SLATT_4"/>
    <property type="match status" value="1"/>
</dbReference>
<protein>
    <recommendedName>
        <fullName evidence="4">SMODS and SLOG-associating 2TM effector domain-containing protein</fullName>
    </recommendedName>
</protein>
<dbReference type="RefSeq" id="WP_170185598.1">
    <property type="nucleotide sequence ID" value="NZ_BAAAPR010000004.1"/>
</dbReference>
<comment type="caution">
    <text evidence="2">The sequence shown here is derived from an EMBL/GenBank/DDBJ whole genome shotgun (WGS) entry which is preliminary data.</text>
</comment>
<evidence type="ECO:0008006" key="4">
    <source>
        <dbReference type="Google" id="ProtNLM"/>
    </source>
</evidence>
<gene>
    <name evidence="2" type="ORF">FB458_1596</name>
</gene>
<proteinExistence type="predicted"/>
<evidence type="ECO:0000313" key="3">
    <source>
        <dbReference type="Proteomes" id="UP000317893"/>
    </source>
</evidence>
<name>A0A542DZL4_9MICO</name>
<accession>A0A542DZL4</accession>
<organism evidence="2 3">
    <name type="scientific">Lapillicoccus jejuensis</name>
    <dbReference type="NCBI Taxonomy" id="402171"/>
    <lineage>
        <taxon>Bacteria</taxon>
        <taxon>Bacillati</taxon>
        <taxon>Actinomycetota</taxon>
        <taxon>Actinomycetes</taxon>
        <taxon>Micrococcales</taxon>
        <taxon>Intrasporangiaceae</taxon>
        <taxon>Lapillicoccus</taxon>
    </lineage>
</organism>
<evidence type="ECO:0000313" key="2">
    <source>
        <dbReference type="EMBL" id="TQJ08506.1"/>
    </source>
</evidence>
<dbReference type="Proteomes" id="UP000317893">
    <property type="component" value="Unassembled WGS sequence"/>
</dbReference>
<feature type="transmembrane region" description="Helical" evidence="1">
    <location>
        <begin position="41"/>
        <end position="61"/>
    </location>
</feature>
<dbReference type="EMBL" id="VFMN01000001">
    <property type="protein sequence ID" value="TQJ08506.1"/>
    <property type="molecule type" value="Genomic_DNA"/>
</dbReference>
<keyword evidence="1" id="KW-1133">Transmembrane helix</keyword>
<sequence>MTGPASGDEEAARALVLAWYRRARTAQEAHARAAARARTTFLLLGIPPVVLGLVAGSALAADAFAGHRWVIALVSLLAASLTALQTFLRLDDRRLAHETASRRFGVVRRRLGELGALGLTDPDLRARLDEVREEYDQTSAGSPQVPPRIWAAQKAADATYVPPELV</sequence>